<feature type="compositionally biased region" description="Basic and acidic residues" evidence="1">
    <location>
        <begin position="13"/>
        <end position="22"/>
    </location>
</feature>
<evidence type="ECO:0000313" key="3">
    <source>
        <dbReference type="EMBL" id="KAF4132645.1"/>
    </source>
</evidence>
<evidence type="ECO:0000313" key="2">
    <source>
        <dbReference type="EMBL" id="KAF4036177.1"/>
    </source>
</evidence>
<comment type="caution">
    <text evidence="2">The sequence shown here is derived from an EMBL/GenBank/DDBJ whole genome shotgun (WGS) entry which is preliminary data.</text>
</comment>
<gene>
    <name evidence="2" type="ORF">GN244_ATG11819</name>
    <name evidence="3" type="ORF">GN958_ATG18174</name>
</gene>
<organism evidence="2 4">
    <name type="scientific">Phytophthora infestans</name>
    <name type="common">Potato late blight agent</name>
    <name type="synonym">Botrytis infestans</name>
    <dbReference type="NCBI Taxonomy" id="4787"/>
    <lineage>
        <taxon>Eukaryota</taxon>
        <taxon>Sar</taxon>
        <taxon>Stramenopiles</taxon>
        <taxon>Oomycota</taxon>
        <taxon>Peronosporomycetes</taxon>
        <taxon>Peronosporales</taxon>
        <taxon>Peronosporaceae</taxon>
        <taxon>Phytophthora</taxon>
    </lineage>
</organism>
<evidence type="ECO:0008006" key="5">
    <source>
        <dbReference type="Google" id="ProtNLM"/>
    </source>
</evidence>
<dbReference type="Proteomes" id="UP000704712">
    <property type="component" value="Unassembled WGS sequence"/>
</dbReference>
<evidence type="ECO:0000313" key="4">
    <source>
        <dbReference type="Proteomes" id="UP000602510"/>
    </source>
</evidence>
<reference evidence="2" key="1">
    <citation type="submission" date="2020-04" db="EMBL/GenBank/DDBJ databases">
        <title>Hybrid Assembly of Korean Phytophthora infestans isolates.</title>
        <authorList>
            <person name="Prokchorchik M."/>
            <person name="Lee Y."/>
            <person name="Seo J."/>
            <person name="Cho J.-H."/>
            <person name="Park Y.-E."/>
            <person name="Jang D.-C."/>
            <person name="Im J.-S."/>
            <person name="Choi J.-G."/>
            <person name="Park H.-J."/>
            <person name="Lee G.-B."/>
            <person name="Lee Y.-G."/>
            <person name="Hong S.-Y."/>
            <person name="Cho K."/>
            <person name="Sohn K.H."/>
        </authorList>
    </citation>
    <scope>NUCLEOTIDE SEQUENCE</scope>
    <source>
        <strain evidence="2">KR_1_A1</strain>
        <strain evidence="3">KR_2_A2</strain>
    </source>
</reference>
<feature type="region of interest" description="Disordered" evidence="1">
    <location>
        <begin position="1"/>
        <end position="32"/>
    </location>
</feature>
<accession>A0A833RZH5</accession>
<dbReference type="EMBL" id="WSZM01000279">
    <property type="protein sequence ID" value="KAF4036177.1"/>
    <property type="molecule type" value="Genomic_DNA"/>
</dbReference>
<dbReference type="AlphaFoldDB" id="A0A833RZH5"/>
<dbReference type="EMBL" id="JAACNO010002515">
    <property type="protein sequence ID" value="KAF4132645.1"/>
    <property type="molecule type" value="Genomic_DNA"/>
</dbReference>
<dbReference type="Proteomes" id="UP000602510">
    <property type="component" value="Unassembled WGS sequence"/>
</dbReference>
<evidence type="ECO:0000256" key="1">
    <source>
        <dbReference type="SAM" id="MobiDB-lite"/>
    </source>
</evidence>
<sequence length="164" mass="19141">MGQQAAGHHNRRDKLQPLHHTENTCSESESGPDRILLQRTDQLQEMMHLHTVVMIVVTSLLAVRNVVSATVIQNNEHPRSTLFDPPTRQNLRNHHYENEVGDVAKGEERGLIPWKLKYKLWVWTGETPKSVEIKLGLKGLEDKAYLHPNYKRYLDFSKRWWDSQ</sequence>
<protein>
    <recommendedName>
        <fullName evidence="5">Secreted RxLR effector peptide protein</fullName>
    </recommendedName>
</protein>
<name>A0A833RZH5_PHYIN</name>
<proteinExistence type="predicted"/>
<keyword evidence="4" id="KW-1185">Reference proteome</keyword>